<feature type="domain" description="NADP-dependent oxidoreductase" evidence="4">
    <location>
        <begin position="32"/>
        <end position="292"/>
    </location>
</feature>
<dbReference type="FunFam" id="3.20.20.100:FF:000023">
    <property type="entry name" value="aldose reductase"/>
    <property type="match status" value="1"/>
</dbReference>
<dbReference type="EMBL" id="LR899011">
    <property type="protein sequence ID" value="CAD7084139.1"/>
    <property type="molecule type" value="Genomic_DNA"/>
</dbReference>
<dbReference type="InterPro" id="IPR018170">
    <property type="entry name" value="Aldo/ket_reductase_CS"/>
</dbReference>
<protein>
    <recommendedName>
        <fullName evidence="4">NADP-dependent oxidoreductase domain-containing protein</fullName>
    </recommendedName>
</protein>
<feature type="active site" description="Proton donor" evidence="1">
    <location>
        <position position="51"/>
    </location>
</feature>
<dbReference type="PRINTS" id="PR00069">
    <property type="entry name" value="ALDKETRDTASE"/>
</dbReference>
<dbReference type="InterPro" id="IPR023210">
    <property type="entry name" value="NADP_OxRdtase_dom"/>
</dbReference>
<dbReference type="InterPro" id="IPR044488">
    <property type="entry name" value="AKR2E"/>
</dbReference>
<dbReference type="AlphaFoldDB" id="A0A7R8YT40"/>
<dbReference type="PROSITE" id="PS00063">
    <property type="entry name" value="ALDOKETO_REDUCTASE_3"/>
    <property type="match status" value="1"/>
</dbReference>
<dbReference type="InterPro" id="IPR020471">
    <property type="entry name" value="AKR"/>
</dbReference>
<dbReference type="Proteomes" id="UP000594454">
    <property type="component" value="Chromosome 3"/>
</dbReference>
<dbReference type="OMA" id="WNNFHEK"/>
<dbReference type="InParanoid" id="A0A7R8YT40"/>
<evidence type="ECO:0000256" key="3">
    <source>
        <dbReference type="PIRSR" id="PIRSR000097-3"/>
    </source>
</evidence>
<dbReference type="Pfam" id="PF00248">
    <property type="entry name" value="Aldo_ket_red"/>
    <property type="match status" value="1"/>
</dbReference>
<dbReference type="PANTHER" id="PTHR11732">
    <property type="entry name" value="ALDO/KETO REDUCTASE"/>
    <property type="match status" value="1"/>
</dbReference>
<reference evidence="5 6" key="1">
    <citation type="submission" date="2020-11" db="EMBL/GenBank/DDBJ databases">
        <authorList>
            <person name="Wallbank WR R."/>
            <person name="Pardo Diaz C."/>
            <person name="Kozak K."/>
            <person name="Martin S."/>
            <person name="Jiggins C."/>
            <person name="Moest M."/>
            <person name="Warren A I."/>
            <person name="Generalovic N T."/>
            <person name="Byers J.R.P. K."/>
            <person name="Montejo-Kovacevich G."/>
            <person name="Yen C E."/>
        </authorList>
    </citation>
    <scope>NUCLEOTIDE SEQUENCE [LARGE SCALE GENOMIC DNA]</scope>
</reference>
<dbReference type="CDD" id="cd19116">
    <property type="entry name" value="AKR_AKR2E1-5"/>
    <property type="match status" value="1"/>
</dbReference>
<keyword evidence="6" id="KW-1185">Reference proteome</keyword>
<organism evidence="5 6">
    <name type="scientific">Hermetia illucens</name>
    <name type="common">Black soldier fly</name>
    <dbReference type="NCBI Taxonomy" id="343691"/>
    <lineage>
        <taxon>Eukaryota</taxon>
        <taxon>Metazoa</taxon>
        <taxon>Ecdysozoa</taxon>
        <taxon>Arthropoda</taxon>
        <taxon>Hexapoda</taxon>
        <taxon>Insecta</taxon>
        <taxon>Pterygota</taxon>
        <taxon>Neoptera</taxon>
        <taxon>Endopterygota</taxon>
        <taxon>Diptera</taxon>
        <taxon>Brachycera</taxon>
        <taxon>Stratiomyomorpha</taxon>
        <taxon>Stratiomyidae</taxon>
        <taxon>Hermetiinae</taxon>
        <taxon>Hermetia</taxon>
    </lineage>
</organism>
<proteinExistence type="predicted"/>
<dbReference type="OrthoDB" id="416253at2759"/>
<feature type="site" description="Lowers pKa of active site Tyr" evidence="3">
    <location>
        <position position="80"/>
    </location>
</feature>
<evidence type="ECO:0000313" key="5">
    <source>
        <dbReference type="EMBL" id="CAD7084139.1"/>
    </source>
</evidence>
<evidence type="ECO:0000256" key="2">
    <source>
        <dbReference type="PIRSR" id="PIRSR000097-2"/>
    </source>
</evidence>
<evidence type="ECO:0000256" key="1">
    <source>
        <dbReference type="PIRSR" id="PIRSR000097-1"/>
    </source>
</evidence>
<evidence type="ECO:0000313" key="6">
    <source>
        <dbReference type="Proteomes" id="UP000594454"/>
    </source>
</evidence>
<dbReference type="GO" id="GO:0016491">
    <property type="term" value="F:oxidoreductase activity"/>
    <property type="evidence" value="ECO:0007669"/>
    <property type="project" value="InterPro"/>
</dbReference>
<dbReference type="PROSITE" id="PS00062">
    <property type="entry name" value="ALDOKETO_REDUCTASE_2"/>
    <property type="match status" value="1"/>
</dbReference>
<evidence type="ECO:0000259" key="4">
    <source>
        <dbReference type="Pfam" id="PF00248"/>
    </source>
</evidence>
<dbReference type="Gene3D" id="3.20.20.100">
    <property type="entry name" value="NADP-dependent oxidoreductase domain"/>
    <property type="match status" value="1"/>
</dbReference>
<feature type="binding site" evidence="2">
    <location>
        <position position="113"/>
    </location>
    <ligand>
        <name>substrate</name>
    </ligand>
</feature>
<gene>
    <name evidence="5" type="ORF">HERILL_LOCUS7050</name>
</gene>
<name>A0A7R8YT40_HERIL</name>
<sequence>MSKVPQIKLNNGELMPGFGLGTYKSVGGDGRQAIKDAIDLGYRQFDTAFFYENEDEVGQAIKEKIAEGVIKREDAFVVTKLWSHFHDPDKVEHACRLSLGNLGLDYIDLYLMHWPYGYEYEGDKIMFPTNANGEIRLSNVDYLDTWKAMENLVSLGLVKSIGVSNFNEKQIDRLLSAAKIKPVCNQIEYHPGLQQTQLVQHCVNKGIAVTGYSPLGCPDPSRDVPNFITNANVKAIGAKYNKSSAQVILRYLVESNVVPIPKSSKKHRLLENISIFDFQLDEEDHKALAALNINQRVFPMSHASKSQYYPF</sequence>
<accession>A0A7R8YT40</accession>
<dbReference type="SUPFAM" id="SSF51430">
    <property type="entry name" value="NAD(P)-linked oxidoreductase"/>
    <property type="match status" value="1"/>
</dbReference>
<dbReference type="PIRSF" id="PIRSF000097">
    <property type="entry name" value="AKR"/>
    <property type="match status" value="1"/>
</dbReference>
<dbReference type="InterPro" id="IPR036812">
    <property type="entry name" value="NAD(P)_OxRdtase_dom_sf"/>
</dbReference>